<evidence type="ECO:0000313" key="2">
    <source>
        <dbReference type="EMBL" id="NDV90357.1"/>
    </source>
</evidence>
<dbReference type="EMBL" id="JAAAWN010000004">
    <property type="protein sequence ID" value="NDV90357.1"/>
    <property type="molecule type" value="Genomic_DNA"/>
</dbReference>
<proteinExistence type="predicted"/>
<name>A0A7X5LJ72_9ALTE</name>
<gene>
    <name evidence="2" type="ORF">GTH32_04000</name>
</gene>
<keyword evidence="1" id="KW-0472">Membrane</keyword>
<dbReference type="RefSeq" id="WP_163083955.1">
    <property type="nucleotide sequence ID" value="NZ_JAAAWN010000004.1"/>
</dbReference>
<keyword evidence="1" id="KW-0812">Transmembrane</keyword>
<protein>
    <submittedName>
        <fullName evidence="2">Uncharacterized protein</fullName>
    </submittedName>
</protein>
<dbReference type="AlphaFoldDB" id="A0A7X5LJ72"/>
<organism evidence="2 3">
    <name type="scientific">Alteromonas profundi</name>
    <dbReference type="NCBI Taxonomy" id="2696062"/>
    <lineage>
        <taxon>Bacteria</taxon>
        <taxon>Pseudomonadati</taxon>
        <taxon>Pseudomonadota</taxon>
        <taxon>Gammaproteobacteria</taxon>
        <taxon>Alteromonadales</taxon>
        <taxon>Alteromonadaceae</taxon>
        <taxon>Alteromonas/Salinimonas group</taxon>
        <taxon>Alteromonas</taxon>
    </lineage>
</organism>
<dbReference type="Proteomes" id="UP000470213">
    <property type="component" value="Unassembled WGS sequence"/>
</dbReference>
<evidence type="ECO:0000313" key="3">
    <source>
        <dbReference type="Proteomes" id="UP000470213"/>
    </source>
</evidence>
<keyword evidence="1" id="KW-1133">Transmembrane helix</keyword>
<feature type="transmembrane region" description="Helical" evidence="1">
    <location>
        <begin position="12"/>
        <end position="34"/>
    </location>
</feature>
<reference evidence="2 3" key="1">
    <citation type="submission" date="2020-01" db="EMBL/GenBank/DDBJ databases">
        <authorList>
            <person name="Chen J."/>
            <person name="Zhu S."/>
            <person name="Yang J."/>
        </authorList>
    </citation>
    <scope>NUCLEOTIDE SEQUENCE [LARGE SCALE GENOMIC DNA]</scope>
    <source>
        <strain evidence="2 3">345S023</strain>
    </source>
</reference>
<keyword evidence="3" id="KW-1185">Reference proteome</keyword>
<comment type="caution">
    <text evidence="2">The sequence shown here is derived from an EMBL/GenBank/DDBJ whole genome shotgun (WGS) entry which is preliminary data.</text>
</comment>
<accession>A0A7X5LJ72</accession>
<sequence length="171" mass="19352">MKKSPKQKDTSSVLSNLLRVVIVIVFAGSLIFVINNINTPEEDQTSEQFTVLANVFREHVSSAHWKWRAGQHTSMIMLIHYDKSGKEVNRSPVKINANGWPTGEFTADGCKDIWDALLARPMRVDGFKVIPRLYDETTAKDQSNYWCRYSLSSGAYFDYFPATGTTNPITL</sequence>
<evidence type="ECO:0000256" key="1">
    <source>
        <dbReference type="SAM" id="Phobius"/>
    </source>
</evidence>